<dbReference type="EMBL" id="PGCJ01000382">
    <property type="protein sequence ID" value="PLW30306.1"/>
    <property type="molecule type" value="Genomic_DNA"/>
</dbReference>
<evidence type="ECO:0000313" key="2">
    <source>
        <dbReference type="Proteomes" id="UP000235388"/>
    </source>
</evidence>
<gene>
    <name evidence="1" type="ORF">PCANC_25465</name>
</gene>
<proteinExistence type="predicted"/>
<dbReference type="Proteomes" id="UP000235388">
    <property type="component" value="Unassembled WGS sequence"/>
</dbReference>
<keyword evidence="2" id="KW-1185">Reference proteome</keyword>
<evidence type="ECO:0000313" key="1">
    <source>
        <dbReference type="EMBL" id="PLW30306.1"/>
    </source>
</evidence>
<sequence length="330" mass="35929">MWAGRLFVVRRAKPVCFRFLGVRVAAARPPAYVYLSGSDFILGPCAACQLSAVRNSNPPVFASHHPRNRPATTLRSGDSLTIMPARLPPARLLGWSIIPIAQPLLLGPISSLEVNPLPRTGIGVASVGTCLDSTQPALASLFLCIPPGISIGRIFVFPLLLPQQSATCRMTVIRTAKATCRSIPYPYQSSISRLYRRRRRASLTMNYSSAEIRATPAAVIPPFEDIYFDSNGVLFRNGIAIVDQRGSIIRRSIVERPPPTLVAPEALALRSNWAILGHAAHHITPSVYDPYPAFVESRSIPPLFPAYPSCFVRASSNSAVVLILSQSIPR</sequence>
<protein>
    <submittedName>
        <fullName evidence="1">Uncharacterized protein</fullName>
    </submittedName>
</protein>
<name>A0A2N5TXT1_9BASI</name>
<organism evidence="1 2">
    <name type="scientific">Puccinia coronata f. sp. avenae</name>
    <dbReference type="NCBI Taxonomy" id="200324"/>
    <lineage>
        <taxon>Eukaryota</taxon>
        <taxon>Fungi</taxon>
        <taxon>Dikarya</taxon>
        <taxon>Basidiomycota</taxon>
        <taxon>Pucciniomycotina</taxon>
        <taxon>Pucciniomycetes</taxon>
        <taxon>Pucciniales</taxon>
        <taxon>Pucciniaceae</taxon>
        <taxon>Puccinia</taxon>
    </lineage>
</organism>
<reference evidence="1 2" key="1">
    <citation type="submission" date="2017-11" db="EMBL/GenBank/DDBJ databases">
        <title>De novo assembly and phasing of dikaryotic genomes from two isolates of Puccinia coronata f. sp. avenae, the causal agent of oat crown rust.</title>
        <authorList>
            <person name="Miller M.E."/>
            <person name="Zhang Y."/>
            <person name="Omidvar V."/>
            <person name="Sperschneider J."/>
            <person name="Schwessinger B."/>
            <person name="Raley C."/>
            <person name="Palmer J.M."/>
            <person name="Garnica D."/>
            <person name="Upadhyaya N."/>
            <person name="Rathjen J."/>
            <person name="Taylor J.M."/>
            <person name="Park R.F."/>
            <person name="Dodds P.N."/>
            <person name="Hirsch C.D."/>
            <person name="Kianian S.F."/>
            <person name="Figueroa M."/>
        </authorList>
    </citation>
    <scope>NUCLEOTIDE SEQUENCE [LARGE SCALE GENOMIC DNA]</scope>
    <source>
        <strain evidence="1">12NC29</strain>
    </source>
</reference>
<accession>A0A2N5TXT1</accession>
<dbReference type="AlphaFoldDB" id="A0A2N5TXT1"/>
<comment type="caution">
    <text evidence="1">The sequence shown here is derived from an EMBL/GenBank/DDBJ whole genome shotgun (WGS) entry which is preliminary data.</text>
</comment>